<dbReference type="OrthoDB" id="426718at2759"/>
<evidence type="ECO:0000313" key="2">
    <source>
        <dbReference type="Proteomes" id="UP000799441"/>
    </source>
</evidence>
<dbReference type="PANTHER" id="PTHR37490:SF2">
    <property type="match status" value="1"/>
</dbReference>
<evidence type="ECO:0000313" key="1">
    <source>
        <dbReference type="EMBL" id="KAF2725441.1"/>
    </source>
</evidence>
<dbReference type="Proteomes" id="UP000799441">
    <property type="component" value="Unassembled WGS sequence"/>
</dbReference>
<dbReference type="Pfam" id="PF11913">
    <property type="entry name" value="DUF3431"/>
    <property type="match status" value="1"/>
</dbReference>
<organism evidence="1 2">
    <name type="scientific">Polychaeton citri CBS 116435</name>
    <dbReference type="NCBI Taxonomy" id="1314669"/>
    <lineage>
        <taxon>Eukaryota</taxon>
        <taxon>Fungi</taxon>
        <taxon>Dikarya</taxon>
        <taxon>Ascomycota</taxon>
        <taxon>Pezizomycotina</taxon>
        <taxon>Dothideomycetes</taxon>
        <taxon>Dothideomycetidae</taxon>
        <taxon>Capnodiales</taxon>
        <taxon>Capnodiaceae</taxon>
        <taxon>Polychaeton</taxon>
    </lineage>
</organism>
<sequence length="304" mass="34759">MSVPRSRLIACLCFVLVLYSLYLTRVPLRTRLQNTIQVASVATPLQPEPVPDHAPYGAVVISGRNDTDLSFVAFFRARWQLFLYDVDDARNKDSRLHIPMNKGREAMVYLSWIIDNYDHLPWAAIMLHGHAEAWHQLDNIVRMVRGINLEALAQAGYISFRCAWFPSCPAELRLIDHDAIAWGNRDMAETIEEVLSRDWSSLFPNEPLPPTVASQCCAQFAVTRAAITRRPKEHYKRLRSWLIDSSLDDERSGRVLEKLWAYIFTGDAVHCPPPEQCACEHFGQCNTHVFEQSPEGLPSFPQWP</sequence>
<dbReference type="PANTHER" id="PTHR37490">
    <property type="entry name" value="EXPRESSED PROTEIN"/>
    <property type="match status" value="1"/>
</dbReference>
<gene>
    <name evidence="1" type="ORF">K431DRAFT_280810</name>
</gene>
<name>A0A9P4QID6_9PEZI</name>
<dbReference type="InterPro" id="IPR021838">
    <property type="entry name" value="DUF3431"/>
</dbReference>
<dbReference type="AlphaFoldDB" id="A0A9P4QID6"/>
<dbReference type="EMBL" id="MU003767">
    <property type="protein sequence ID" value="KAF2725441.1"/>
    <property type="molecule type" value="Genomic_DNA"/>
</dbReference>
<protein>
    <submittedName>
        <fullName evidence="1">Uncharacterized protein</fullName>
    </submittedName>
</protein>
<reference evidence="1" key="1">
    <citation type="journal article" date="2020" name="Stud. Mycol.">
        <title>101 Dothideomycetes genomes: a test case for predicting lifestyles and emergence of pathogens.</title>
        <authorList>
            <person name="Haridas S."/>
            <person name="Albert R."/>
            <person name="Binder M."/>
            <person name="Bloem J."/>
            <person name="Labutti K."/>
            <person name="Salamov A."/>
            <person name="Andreopoulos B."/>
            <person name="Baker S."/>
            <person name="Barry K."/>
            <person name="Bills G."/>
            <person name="Bluhm B."/>
            <person name="Cannon C."/>
            <person name="Castanera R."/>
            <person name="Culley D."/>
            <person name="Daum C."/>
            <person name="Ezra D."/>
            <person name="Gonzalez J."/>
            <person name="Henrissat B."/>
            <person name="Kuo A."/>
            <person name="Liang C."/>
            <person name="Lipzen A."/>
            <person name="Lutzoni F."/>
            <person name="Magnuson J."/>
            <person name="Mondo S."/>
            <person name="Nolan M."/>
            <person name="Ohm R."/>
            <person name="Pangilinan J."/>
            <person name="Park H.-J."/>
            <person name="Ramirez L."/>
            <person name="Alfaro M."/>
            <person name="Sun H."/>
            <person name="Tritt A."/>
            <person name="Yoshinaga Y."/>
            <person name="Zwiers L.-H."/>
            <person name="Turgeon B."/>
            <person name="Goodwin S."/>
            <person name="Spatafora J."/>
            <person name="Crous P."/>
            <person name="Grigoriev I."/>
        </authorList>
    </citation>
    <scope>NUCLEOTIDE SEQUENCE</scope>
    <source>
        <strain evidence="1">CBS 116435</strain>
    </source>
</reference>
<comment type="caution">
    <text evidence="1">The sequence shown here is derived from an EMBL/GenBank/DDBJ whole genome shotgun (WGS) entry which is preliminary data.</text>
</comment>
<proteinExistence type="predicted"/>
<accession>A0A9P4QID6</accession>
<keyword evidence="2" id="KW-1185">Reference proteome</keyword>